<feature type="compositionally biased region" description="Basic and acidic residues" evidence="8">
    <location>
        <begin position="154"/>
        <end position="174"/>
    </location>
</feature>
<evidence type="ECO:0000256" key="8">
    <source>
        <dbReference type="SAM" id="MobiDB-lite"/>
    </source>
</evidence>
<comment type="function">
    <text evidence="7">Component of the MICOS complex, a large protein complex of the mitochondrial inner membrane that plays crucial roles in the maintenance of crista junctions, inner membrane architecture, and formation of contact sites to the outer membrane.</text>
</comment>
<evidence type="ECO:0000256" key="6">
    <source>
        <dbReference type="ARBA" id="ARBA00023136"/>
    </source>
</evidence>
<dbReference type="InterPro" id="IPR019133">
    <property type="entry name" value="MIC60"/>
</dbReference>
<comment type="subcellular location">
    <subcellularLocation>
        <location evidence="7">Mitochondrion inner membrane</location>
        <topology evidence="7">Single-pass membrane protein</topology>
    </subcellularLocation>
</comment>
<evidence type="ECO:0000256" key="5">
    <source>
        <dbReference type="ARBA" id="ARBA00023128"/>
    </source>
</evidence>
<sequence length="223" mass="24580">MLIHGRRSTSTKPPVVPQPPLSTPFEANQQQQPPPPPPKKGGGFFKFLGLTTLAAGGVVGYAWYDSNFRKQIEDNVPYSKDAFDALFQLIPTSETIKSTDRSGPLIPNISPKPEEESKMRRKVPQTQSDIPPMPAPPMTAPPPAAPTPVAAPVKSEKERKKEEAQRKLKQKEAEEAAENAALEVYIENMTDMCNKTIKQALEKQTEVISTVSLMNELILPLQL</sequence>
<dbReference type="AlphaFoldDB" id="A0A8S3U0R4"/>
<keyword evidence="10" id="KW-1185">Reference proteome</keyword>
<name>A0A8S3U0R4_MYTED</name>
<protein>
    <recommendedName>
        <fullName evidence="7">MICOS complex subunit MIC60</fullName>
    </recommendedName>
    <alternativeName>
        <fullName evidence="7">Mitofilin</fullName>
    </alternativeName>
</protein>
<keyword evidence="6" id="KW-0472">Membrane</keyword>
<feature type="region of interest" description="Disordered" evidence="8">
    <location>
        <begin position="96"/>
        <end position="175"/>
    </location>
</feature>
<comment type="similarity">
    <text evidence="1 7">Belongs to the MICOS complex subunit Mic60 family.</text>
</comment>
<dbReference type="PANTHER" id="PTHR15415">
    <property type="entry name" value="MITOFILIN"/>
    <property type="match status" value="1"/>
</dbReference>
<dbReference type="OrthoDB" id="10261039at2759"/>
<keyword evidence="4" id="KW-1133">Transmembrane helix</keyword>
<comment type="subunit">
    <text evidence="7">Component of the mitochondrial contact site and cristae organizing system (MICOS) complex.</text>
</comment>
<dbReference type="EMBL" id="CAJPWZ010002379">
    <property type="protein sequence ID" value="CAG2237213.1"/>
    <property type="molecule type" value="Genomic_DNA"/>
</dbReference>
<comment type="caution">
    <text evidence="9">The sequence shown here is derived from an EMBL/GenBank/DDBJ whole genome shotgun (WGS) entry which is preliminary data.</text>
</comment>
<feature type="compositionally biased region" description="Pro residues" evidence="8">
    <location>
        <begin position="131"/>
        <end position="146"/>
    </location>
</feature>
<keyword evidence="3 7" id="KW-0999">Mitochondrion inner membrane</keyword>
<dbReference type="Proteomes" id="UP000683360">
    <property type="component" value="Unassembled WGS sequence"/>
</dbReference>
<proteinExistence type="inferred from homology"/>
<evidence type="ECO:0000256" key="2">
    <source>
        <dbReference type="ARBA" id="ARBA00022692"/>
    </source>
</evidence>
<dbReference type="PANTHER" id="PTHR15415:SF7">
    <property type="entry name" value="MICOS COMPLEX SUBUNIT MIC60"/>
    <property type="match status" value="1"/>
</dbReference>
<evidence type="ECO:0000313" key="9">
    <source>
        <dbReference type="EMBL" id="CAG2237213.1"/>
    </source>
</evidence>
<keyword evidence="5 7" id="KW-0496">Mitochondrion</keyword>
<gene>
    <name evidence="9" type="ORF">MEDL_49631</name>
</gene>
<evidence type="ECO:0000313" key="10">
    <source>
        <dbReference type="Proteomes" id="UP000683360"/>
    </source>
</evidence>
<evidence type="ECO:0000256" key="1">
    <source>
        <dbReference type="ARBA" id="ARBA00010877"/>
    </source>
</evidence>
<accession>A0A8S3U0R4</accession>
<organism evidence="9 10">
    <name type="scientific">Mytilus edulis</name>
    <name type="common">Blue mussel</name>
    <dbReference type="NCBI Taxonomy" id="6550"/>
    <lineage>
        <taxon>Eukaryota</taxon>
        <taxon>Metazoa</taxon>
        <taxon>Spiralia</taxon>
        <taxon>Lophotrochozoa</taxon>
        <taxon>Mollusca</taxon>
        <taxon>Bivalvia</taxon>
        <taxon>Autobranchia</taxon>
        <taxon>Pteriomorphia</taxon>
        <taxon>Mytilida</taxon>
        <taxon>Mytiloidea</taxon>
        <taxon>Mytilidae</taxon>
        <taxon>Mytilinae</taxon>
        <taxon>Mytilus</taxon>
    </lineage>
</organism>
<dbReference type="GO" id="GO:0042407">
    <property type="term" value="P:cristae formation"/>
    <property type="evidence" value="ECO:0007669"/>
    <property type="project" value="TreeGrafter"/>
</dbReference>
<dbReference type="GO" id="GO:0061617">
    <property type="term" value="C:MICOS complex"/>
    <property type="evidence" value="ECO:0007669"/>
    <property type="project" value="TreeGrafter"/>
</dbReference>
<dbReference type="Pfam" id="PF09731">
    <property type="entry name" value="Mitofilin"/>
    <property type="match status" value="1"/>
</dbReference>
<evidence type="ECO:0000256" key="4">
    <source>
        <dbReference type="ARBA" id="ARBA00022989"/>
    </source>
</evidence>
<feature type="region of interest" description="Disordered" evidence="8">
    <location>
        <begin position="1"/>
        <end position="43"/>
    </location>
</feature>
<evidence type="ECO:0000256" key="7">
    <source>
        <dbReference type="RuleBase" id="RU363000"/>
    </source>
</evidence>
<reference evidence="9" key="1">
    <citation type="submission" date="2021-03" db="EMBL/GenBank/DDBJ databases">
        <authorList>
            <person name="Bekaert M."/>
        </authorList>
    </citation>
    <scope>NUCLEOTIDE SEQUENCE</scope>
</reference>
<keyword evidence="2 7" id="KW-0812">Transmembrane</keyword>
<evidence type="ECO:0000256" key="3">
    <source>
        <dbReference type="ARBA" id="ARBA00022792"/>
    </source>
</evidence>